<evidence type="ECO:0000256" key="13">
    <source>
        <dbReference type="ARBA" id="ARBA00081952"/>
    </source>
</evidence>
<comment type="subcellular location">
    <subcellularLocation>
        <location evidence="1">Endoplasmic reticulum</location>
    </subcellularLocation>
</comment>
<evidence type="ECO:0000256" key="10">
    <source>
        <dbReference type="ARBA" id="ARBA00023098"/>
    </source>
</evidence>
<evidence type="ECO:0000256" key="15">
    <source>
        <dbReference type="SAM" id="Phobius"/>
    </source>
</evidence>
<dbReference type="PANTHER" id="PTHR43550:SF3">
    <property type="entry name" value="3-KETODIHYDROSPHINGOSINE REDUCTASE"/>
    <property type="match status" value="1"/>
</dbReference>
<comment type="pathway">
    <text evidence="3">Sphingolipid metabolism.</text>
</comment>
<proteinExistence type="inferred from homology"/>
<dbReference type="InterPro" id="IPR020904">
    <property type="entry name" value="Sc_DH/Rdtase_CS"/>
</dbReference>
<dbReference type="Pfam" id="PF00106">
    <property type="entry name" value="adh_short"/>
    <property type="match status" value="1"/>
</dbReference>
<evidence type="ECO:0000256" key="11">
    <source>
        <dbReference type="ARBA" id="ARBA00026112"/>
    </source>
</evidence>
<accession>A0A1R3KEX7</accession>
<evidence type="ECO:0000313" key="16">
    <source>
        <dbReference type="EMBL" id="OMP05578.1"/>
    </source>
</evidence>
<evidence type="ECO:0000313" key="17">
    <source>
        <dbReference type="Proteomes" id="UP000187203"/>
    </source>
</evidence>
<evidence type="ECO:0000256" key="6">
    <source>
        <dbReference type="ARBA" id="ARBA00022824"/>
    </source>
</evidence>
<name>A0A1R3KEX7_9ROSI</name>
<evidence type="ECO:0000256" key="1">
    <source>
        <dbReference type="ARBA" id="ARBA00004240"/>
    </source>
</evidence>
<dbReference type="Proteomes" id="UP000187203">
    <property type="component" value="Unassembled WGS sequence"/>
</dbReference>
<reference evidence="17" key="1">
    <citation type="submission" date="2013-09" db="EMBL/GenBank/DDBJ databases">
        <title>Corchorus olitorius genome sequencing.</title>
        <authorList>
            <person name="Alam M."/>
            <person name="Haque M.S."/>
            <person name="Islam M.S."/>
            <person name="Emdad E.M."/>
            <person name="Islam M.M."/>
            <person name="Ahmed B."/>
            <person name="Halim A."/>
            <person name="Hossen Q.M.M."/>
            <person name="Hossain M.Z."/>
            <person name="Ahmed R."/>
            <person name="Khan M.M."/>
            <person name="Islam R."/>
            <person name="Rashid M.M."/>
            <person name="Khan S.A."/>
            <person name="Rahman M.S."/>
            <person name="Alam M."/>
            <person name="Yahiya A.S."/>
            <person name="Khan M.S."/>
            <person name="Azam M.S."/>
            <person name="Haque T."/>
            <person name="Lashkar M.Z.H."/>
            <person name="Akhand A.I."/>
            <person name="Morshed G."/>
            <person name="Roy S."/>
            <person name="Uddin K.S."/>
            <person name="Rabeya T."/>
            <person name="Hossain A.S."/>
            <person name="Chowdhury A."/>
            <person name="Snigdha A.R."/>
            <person name="Mortoza M.S."/>
            <person name="Matin S.A."/>
            <person name="Hoque S.M.E."/>
            <person name="Islam M.K."/>
            <person name="Roy D.K."/>
            <person name="Haider R."/>
            <person name="Moosa M.M."/>
            <person name="Elias S.M."/>
            <person name="Hasan A.M."/>
            <person name="Jahan S."/>
            <person name="Shafiuddin M."/>
            <person name="Mahmood N."/>
            <person name="Shommy N.S."/>
        </authorList>
    </citation>
    <scope>NUCLEOTIDE SEQUENCE [LARGE SCALE GENOMIC DNA]</scope>
    <source>
        <strain evidence="17">cv. O-4</strain>
    </source>
</reference>
<evidence type="ECO:0000256" key="8">
    <source>
        <dbReference type="ARBA" id="ARBA00022919"/>
    </source>
</evidence>
<keyword evidence="17" id="KW-1185">Reference proteome</keyword>
<dbReference type="EMBL" id="AWUE01013939">
    <property type="protein sequence ID" value="OMP05578.1"/>
    <property type="molecule type" value="Genomic_DNA"/>
</dbReference>
<comment type="caution">
    <text evidence="16">The sequence shown here is derived from an EMBL/GenBank/DDBJ whole genome shotgun (WGS) entry which is preliminary data.</text>
</comment>
<dbReference type="PROSITE" id="PS00061">
    <property type="entry name" value="ADH_SHORT"/>
    <property type="match status" value="1"/>
</dbReference>
<protein>
    <recommendedName>
        <fullName evidence="11">3-dehydrosphinganine reductase</fullName>
        <ecNumber evidence="11">1.1.1.102</ecNumber>
    </recommendedName>
    <alternativeName>
        <fullName evidence="14">3-ketodihydrosphingosine reductase</fullName>
    </alternativeName>
    <alternativeName>
        <fullName evidence="13">3-ketosphinganine reductase</fullName>
    </alternativeName>
</protein>
<evidence type="ECO:0000256" key="12">
    <source>
        <dbReference type="ARBA" id="ARBA00050489"/>
    </source>
</evidence>
<evidence type="ECO:0000256" key="7">
    <source>
        <dbReference type="ARBA" id="ARBA00022857"/>
    </source>
</evidence>
<dbReference type="Gene3D" id="3.40.50.720">
    <property type="entry name" value="NAD(P)-binding Rossmann-like Domain"/>
    <property type="match status" value="1"/>
</dbReference>
<keyword evidence="15" id="KW-1133">Transmembrane helix</keyword>
<comment type="catalytic activity">
    <reaction evidence="12">
        <text>sphinganine + NADP(+) = 3-oxosphinganine + NADPH + H(+)</text>
        <dbReference type="Rhea" id="RHEA:22640"/>
        <dbReference type="ChEBI" id="CHEBI:15378"/>
        <dbReference type="ChEBI" id="CHEBI:57783"/>
        <dbReference type="ChEBI" id="CHEBI:57817"/>
        <dbReference type="ChEBI" id="CHEBI:58299"/>
        <dbReference type="ChEBI" id="CHEBI:58349"/>
        <dbReference type="EC" id="1.1.1.102"/>
    </reaction>
</comment>
<dbReference type="InterPro" id="IPR002347">
    <property type="entry name" value="SDR_fam"/>
</dbReference>
<keyword evidence="9" id="KW-0560">Oxidoreductase</keyword>
<evidence type="ECO:0000256" key="5">
    <source>
        <dbReference type="ARBA" id="ARBA00022741"/>
    </source>
</evidence>
<dbReference type="GO" id="GO:0030148">
    <property type="term" value="P:sphingolipid biosynthetic process"/>
    <property type="evidence" value="ECO:0007669"/>
    <property type="project" value="InterPro"/>
</dbReference>
<dbReference type="OrthoDB" id="37659at2759"/>
<evidence type="ECO:0000256" key="9">
    <source>
        <dbReference type="ARBA" id="ARBA00023002"/>
    </source>
</evidence>
<dbReference type="AlphaFoldDB" id="A0A1R3KEX7"/>
<keyword evidence="5" id="KW-0547">Nucleotide-binding</keyword>
<dbReference type="SUPFAM" id="SSF51735">
    <property type="entry name" value="NAD(P)-binding Rossmann-fold domains"/>
    <property type="match status" value="1"/>
</dbReference>
<keyword evidence="7" id="KW-0521">NADP</keyword>
<evidence type="ECO:0000256" key="4">
    <source>
        <dbReference type="ARBA" id="ARBA00006484"/>
    </source>
</evidence>
<sequence>MPGSKEKVARSIDTDDKSCEIISRFHGNVEEQNLVLLEDAAVNSKCGGDANVIHGMIKVVENKGAVIGDANVIHGMIKVVENKGAIIDFVEGREKVNPINSNLSAVSSSSLAHISIARHLNWVPPPLDSPAIASIISHIDAAVKMLLLILLPLLVLTLYLIVRPRPVIIPIKDSHVFITGGSSGIGLALAHQAASEGARVSLLARSLKKLEEAKESIRISSGVEVSIFAADVRDFDAVQKAVKNAEPIDVLVVNQGIFVPQELEKQELDEIKFMIDVNLMGSFNVIKAALPLMKERKDRGPNSIALMSSQAGQVGIYGYTAYSASKFGLRGLAEALQQEVISDNIHVSLIYPPDTDTPGFEQETKTRPELTKILAASSGSMKADKVAKIALDGIRSGTFIVPCNLEGRALAIATAGLSPQRSFLMASVEVLFIGFSRIAALYFQWSWYKDIEKWHAMKKGKHACLFYKKKIGI</sequence>
<dbReference type="InterPro" id="IPR045022">
    <property type="entry name" value="KDSR-like"/>
</dbReference>
<organism evidence="16 17">
    <name type="scientific">Corchorus olitorius</name>
    <dbReference type="NCBI Taxonomy" id="93759"/>
    <lineage>
        <taxon>Eukaryota</taxon>
        <taxon>Viridiplantae</taxon>
        <taxon>Streptophyta</taxon>
        <taxon>Embryophyta</taxon>
        <taxon>Tracheophyta</taxon>
        <taxon>Spermatophyta</taxon>
        <taxon>Magnoliopsida</taxon>
        <taxon>eudicotyledons</taxon>
        <taxon>Gunneridae</taxon>
        <taxon>Pentapetalae</taxon>
        <taxon>rosids</taxon>
        <taxon>malvids</taxon>
        <taxon>Malvales</taxon>
        <taxon>Malvaceae</taxon>
        <taxon>Grewioideae</taxon>
        <taxon>Apeibeae</taxon>
        <taxon>Corchorus</taxon>
    </lineage>
</organism>
<dbReference type="EC" id="1.1.1.102" evidence="11"/>
<feature type="transmembrane region" description="Helical" evidence="15">
    <location>
        <begin position="141"/>
        <end position="162"/>
    </location>
</feature>
<keyword evidence="8" id="KW-0746">Sphingolipid metabolism</keyword>
<dbReference type="CDD" id="cd08939">
    <property type="entry name" value="KDSR-like_SDR_c"/>
    <property type="match status" value="1"/>
</dbReference>
<comment type="similarity">
    <text evidence="4">Belongs to the short-chain dehydrogenases/reductases (SDR) family.</text>
</comment>
<comment type="pathway">
    <text evidence="2">Lipid metabolism; sphingolipid metabolism.</text>
</comment>
<dbReference type="GO" id="GO:0006666">
    <property type="term" value="P:3-keto-sphinganine metabolic process"/>
    <property type="evidence" value="ECO:0007669"/>
    <property type="project" value="InterPro"/>
</dbReference>
<dbReference type="PANTHER" id="PTHR43550">
    <property type="entry name" value="3-KETODIHYDROSPHINGOSINE REDUCTASE"/>
    <property type="match status" value="1"/>
</dbReference>
<evidence type="ECO:0000256" key="2">
    <source>
        <dbReference type="ARBA" id="ARBA00004760"/>
    </source>
</evidence>
<gene>
    <name evidence="16" type="ORF">COLO4_08743</name>
</gene>
<dbReference type="PRINTS" id="PR00081">
    <property type="entry name" value="GDHRDH"/>
</dbReference>
<dbReference type="InterPro" id="IPR036291">
    <property type="entry name" value="NAD(P)-bd_dom_sf"/>
</dbReference>
<dbReference type="GO" id="GO:0005789">
    <property type="term" value="C:endoplasmic reticulum membrane"/>
    <property type="evidence" value="ECO:0007669"/>
    <property type="project" value="UniProtKB-ARBA"/>
</dbReference>
<dbReference type="STRING" id="93759.A0A1R3KEX7"/>
<keyword evidence="15" id="KW-0812">Transmembrane</keyword>
<dbReference type="GO" id="GO:0000166">
    <property type="term" value="F:nucleotide binding"/>
    <property type="evidence" value="ECO:0007669"/>
    <property type="project" value="UniProtKB-KW"/>
</dbReference>
<keyword evidence="10" id="KW-0443">Lipid metabolism</keyword>
<evidence type="ECO:0000256" key="14">
    <source>
        <dbReference type="ARBA" id="ARBA00083783"/>
    </source>
</evidence>
<dbReference type="GO" id="GO:0047560">
    <property type="term" value="F:3-dehydrosphinganine reductase activity"/>
    <property type="evidence" value="ECO:0007669"/>
    <property type="project" value="UniProtKB-EC"/>
</dbReference>
<evidence type="ECO:0000256" key="3">
    <source>
        <dbReference type="ARBA" id="ARBA00004991"/>
    </source>
</evidence>
<dbReference type="FunFam" id="3.40.50.720:FF:000165">
    <property type="entry name" value="3-ketodihydrosphingosine reductase"/>
    <property type="match status" value="1"/>
</dbReference>
<keyword evidence="15" id="KW-0472">Membrane</keyword>
<keyword evidence="6" id="KW-0256">Endoplasmic reticulum</keyword>